<dbReference type="Gene3D" id="1.10.12.10">
    <property type="entry name" value="Lyase 2-enoyl-coa Hydratase, Chain A, domain 2"/>
    <property type="match status" value="1"/>
</dbReference>
<dbReference type="Proteomes" id="UP000278143">
    <property type="component" value="Unassembled WGS sequence"/>
</dbReference>
<protein>
    <submittedName>
        <fullName evidence="2">ClpP/crotonase-like domain-containing protein</fullName>
    </submittedName>
</protein>
<dbReference type="InterPro" id="IPR001753">
    <property type="entry name" value="Enoyl-CoA_hydra/iso"/>
</dbReference>
<dbReference type="AlphaFoldDB" id="A0A4P9YXT9"/>
<proteinExistence type="inferred from homology"/>
<dbReference type="InterPro" id="IPR051683">
    <property type="entry name" value="Enoyl-CoA_Hydratase/Isomerase"/>
</dbReference>
<sequence>MDLAQSQESDSDDAGPAPSPVDGALRMFDAIRHCPKPVIARVQGPALGGGVGLVFCADIRIARRDVYFRLSEVERGLVPAVIARYIVPDVGPMRARQLMMTARPVTATEALHAWPGFLTEVVDGERALDAAVAAYCQTLRANAPQAMADAKRLVAVLGGGEAAAAAVEEEKAVGVVKQVFTRMMTSDEAAYGIGEFLAKRRPNWDDFIAKSKL</sequence>
<dbReference type="SUPFAM" id="SSF52096">
    <property type="entry name" value="ClpP/crotonase"/>
    <property type="match status" value="1"/>
</dbReference>
<dbReference type="PANTHER" id="PTHR42964">
    <property type="entry name" value="ENOYL-COA HYDRATASE"/>
    <property type="match status" value="1"/>
</dbReference>
<dbReference type="Pfam" id="PF00378">
    <property type="entry name" value="ECH_1"/>
    <property type="match status" value="1"/>
</dbReference>
<dbReference type="InterPro" id="IPR014748">
    <property type="entry name" value="Enoyl-CoA_hydra_C"/>
</dbReference>
<organism evidence="2 3">
    <name type="scientific">Syncephalis pseudoplumigaleata</name>
    <dbReference type="NCBI Taxonomy" id="1712513"/>
    <lineage>
        <taxon>Eukaryota</taxon>
        <taxon>Fungi</taxon>
        <taxon>Fungi incertae sedis</taxon>
        <taxon>Zoopagomycota</taxon>
        <taxon>Zoopagomycotina</taxon>
        <taxon>Zoopagomycetes</taxon>
        <taxon>Zoopagales</taxon>
        <taxon>Piptocephalidaceae</taxon>
        <taxon>Syncephalis</taxon>
    </lineage>
</organism>
<name>A0A4P9YXT9_9FUNG</name>
<dbReference type="PANTHER" id="PTHR42964:SF1">
    <property type="entry name" value="POLYKETIDE BIOSYNTHESIS ENOYL-COA HYDRATASE PKSH-RELATED"/>
    <property type="match status" value="1"/>
</dbReference>
<evidence type="ECO:0000313" key="3">
    <source>
        <dbReference type="Proteomes" id="UP000278143"/>
    </source>
</evidence>
<comment type="similarity">
    <text evidence="1">Belongs to the enoyl-CoA hydratase/isomerase family.</text>
</comment>
<evidence type="ECO:0000313" key="2">
    <source>
        <dbReference type="EMBL" id="RKP24844.1"/>
    </source>
</evidence>
<dbReference type="Gene3D" id="3.90.226.10">
    <property type="entry name" value="2-enoyl-CoA Hydratase, Chain A, domain 1"/>
    <property type="match status" value="1"/>
</dbReference>
<keyword evidence="3" id="KW-1185">Reference proteome</keyword>
<evidence type="ECO:0000256" key="1">
    <source>
        <dbReference type="ARBA" id="ARBA00005254"/>
    </source>
</evidence>
<dbReference type="InterPro" id="IPR029045">
    <property type="entry name" value="ClpP/crotonase-like_dom_sf"/>
</dbReference>
<dbReference type="CDD" id="cd06558">
    <property type="entry name" value="crotonase-like"/>
    <property type="match status" value="1"/>
</dbReference>
<dbReference type="OrthoDB" id="448450at2759"/>
<reference evidence="3" key="1">
    <citation type="journal article" date="2018" name="Nat. Microbiol.">
        <title>Leveraging single-cell genomics to expand the fungal tree of life.</title>
        <authorList>
            <person name="Ahrendt S.R."/>
            <person name="Quandt C.A."/>
            <person name="Ciobanu D."/>
            <person name="Clum A."/>
            <person name="Salamov A."/>
            <person name="Andreopoulos B."/>
            <person name="Cheng J.F."/>
            <person name="Woyke T."/>
            <person name="Pelin A."/>
            <person name="Henrissat B."/>
            <person name="Reynolds N.K."/>
            <person name="Benny G.L."/>
            <person name="Smith M.E."/>
            <person name="James T.Y."/>
            <person name="Grigoriev I.V."/>
        </authorList>
    </citation>
    <scope>NUCLEOTIDE SEQUENCE [LARGE SCALE GENOMIC DNA]</scope>
    <source>
        <strain evidence="3">Benny S71-1</strain>
    </source>
</reference>
<dbReference type="EMBL" id="KZ990007">
    <property type="protein sequence ID" value="RKP24844.1"/>
    <property type="molecule type" value="Genomic_DNA"/>
</dbReference>
<accession>A0A4P9YXT9</accession>
<gene>
    <name evidence="2" type="ORF">SYNPS1DRAFT_16553</name>
</gene>